<dbReference type="EMBL" id="CM056787">
    <property type="protein sequence ID" value="KAJ8733470.1"/>
    <property type="molecule type" value="Genomic_DNA"/>
</dbReference>
<name>A0ACC2R7M0_9NEOP</name>
<comment type="caution">
    <text evidence="1">The sequence shown here is derived from an EMBL/GenBank/DDBJ whole genome shotgun (WGS) entry which is preliminary data.</text>
</comment>
<organism evidence="1 2">
    <name type="scientific">Mythimna loreyi</name>
    <dbReference type="NCBI Taxonomy" id="667449"/>
    <lineage>
        <taxon>Eukaryota</taxon>
        <taxon>Metazoa</taxon>
        <taxon>Ecdysozoa</taxon>
        <taxon>Arthropoda</taxon>
        <taxon>Hexapoda</taxon>
        <taxon>Insecta</taxon>
        <taxon>Pterygota</taxon>
        <taxon>Neoptera</taxon>
        <taxon>Endopterygota</taxon>
        <taxon>Lepidoptera</taxon>
        <taxon>Glossata</taxon>
        <taxon>Ditrysia</taxon>
        <taxon>Noctuoidea</taxon>
        <taxon>Noctuidae</taxon>
        <taxon>Noctuinae</taxon>
        <taxon>Hadenini</taxon>
        <taxon>Mythimna</taxon>
    </lineage>
</organism>
<accession>A0ACC2R7M0</accession>
<keyword evidence="2" id="KW-1185">Reference proteome</keyword>
<dbReference type="Proteomes" id="UP001231649">
    <property type="component" value="Chromosome 11"/>
</dbReference>
<gene>
    <name evidence="1" type="ORF">PYW08_001768</name>
</gene>
<evidence type="ECO:0000313" key="1">
    <source>
        <dbReference type="EMBL" id="KAJ8733470.1"/>
    </source>
</evidence>
<reference evidence="1" key="1">
    <citation type="submission" date="2023-03" db="EMBL/GenBank/DDBJ databases">
        <title>Chromosome-level genomes of two armyworms, Mythimna separata and Mythimna loreyi, provide insights into the biosynthesis and reception of sex pheromones.</title>
        <authorList>
            <person name="Zhao H."/>
        </authorList>
    </citation>
    <scope>NUCLEOTIDE SEQUENCE</scope>
    <source>
        <strain evidence="1">BeijingLab</strain>
    </source>
</reference>
<proteinExistence type="predicted"/>
<sequence>MNIANNPALRDTKSIELDEEFNNFMQRVSEVSNLVKDMGSGDKVKAEAAKLLADQYLDGKVILDEDLKLTVKQNRTVINEKAFKSLNKDEGEMDKDVWMAEVSKDAEKRYQDKKVRRERADTLKTQAIKAFRRQEYERALSCYNRAIEQIRDDPMLYCDRALTKIKLGKFDKVYEDCELALRLNEKSFKARLYTAKAYKELEELEKLQESRKELDEMFPQHQDLVKDFLERKEEYYEKVEEEERDEVGVKEEEEENEQEP</sequence>
<evidence type="ECO:0000313" key="2">
    <source>
        <dbReference type="Proteomes" id="UP001231649"/>
    </source>
</evidence>
<protein>
    <submittedName>
        <fullName evidence="1">Uncharacterized protein</fullName>
    </submittedName>
</protein>